<reference evidence="3 4" key="1">
    <citation type="submission" date="2020-08" db="EMBL/GenBank/DDBJ databases">
        <title>Genomic Encyclopedia of Type Strains, Phase IV (KMG-V): Genome sequencing to study the core and pangenomes of soil and plant-associated prokaryotes.</title>
        <authorList>
            <person name="Whitman W."/>
        </authorList>
    </citation>
    <scope>NUCLEOTIDE SEQUENCE [LARGE SCALE GENOMIC DNA]</scope>
    <source>
        <strain evidence="3 4">SEMIA 4034</strain>
    </source>
</reference>
<keyword evidence="1" id="KW-0809">Transit peptide</keyword>
<dbReference type="EMBL" id="JACHBC010000003">
    <property type="protein sequence ID" value="MBB5560216.1"/>
    <property type="molecule type" value="Genomic_DNA"/>
</dbReference>
<feature type="domain" description="CAF17 C-terminal" evidence="2">
    <location>
        <begin position="212"/>
        <end position="283"/>
    </location>
</feature>
<evidence type="ECO:0000313" key="3">
    <source>
        <dbReference type="EMBL" id="MBB5560216.1"/>
    </source>
</evidence>
<dbReference type="InterPro" id="IPR057460">
    <property type="entry name" value="CAF17_C"/>
</dbReference>
<evidence type="ECO:0000259" key="2">
    <source>
        <dbReference type="Pfam" id="PF25455"/>
    </source>
</evidence>
<dbReference type="InterPro" id="IPR045179">
    <property type="entry name" value="YgfZ/GcvT"/>
</dbReference>
<accession>A0A7W8ULH2</accession>
<dbReference type="InterPro" id="IPR017703">
    <property type="entry name" value="YgfZ/GCV_T_CS"/>
</dbReference>
<dbReference type="SUPFAM" id="SSF103025">
    <property type="entry name" value="Folate-binding domain"/>
    <property type="match status" value="1"/>
</dbReference>
<keyword evidence="4" id="KW-1185">Reference proteome</keyword>
<protein>
    <recommendedName>
        <fullName evidence="2">CAF17 C-terminal domain-containing protein</fullName>
    </recommendedName>
</protein>
<organism evidence="3 4">
    <name type="scientific">Rhizobium lentis</name>
    <dbReference type="NCBI Taxonomy" id="1138194"/>
    <lineage>
        <taxon>Bacteria</taxon>
        <taxon>Pseudomonadati</taxon>
        <taxon>Pseudomonadota</taxon>
        <taxon>Alphaproteobacteria</taxon>
        <taxon>Hyphomicrobiales</taxon>
        <taxon>Rhizobiaceae</taxon>
        <taxon>Rhizobium/Agrobacterium group</taxon>
        <taxon>Rhizobium</taxon>
    </lineage>
</organism>
<sequence>MPFVFLKDRSLLSVGGADVQSFLQNLITTDITSLAPDEARPGALLTPQGKILFDFMIWQDGDGYTIETDADQRDGLMKRLTMYRLRAAVTLAPIAEEGISVCWGEDADGSGDAEGVRDSRDVRDSRSVRDSRFAKAGITLTRRPGRHGDGAEALYDALRIAHGIAISGSDFALQDAFPHDVLMDLNGGLSFKKGCYVGQEVVSRMQHRGTARRRVVTLSAATALPDTGTAITAAGKPVGTLGSVEGGSGLAIVRIDRAGAAMAEGTPLLAGETPVSLALPPWSGLVFPTSADEASA</sequence>
<dbReference type="NCBIfam" id="TIGR03317">
    <property type="entry name" value="ygfZ_signature"/>
    <property type="match status" value="1"/>
</dbReference>
<name>A0A7W8ULH2_9HYPH</name>
<proteinExistence type="predicted"/>
<dbReference type="PANTHER" id="PTHR22602:SF0">
    <property type="entry name" value="TRANSFERASE CAF17, MITOCHONDRIAL-RELATED"/>
    <property type="match status" value="1"/>
</dbReference>
<dbReference type="Gene3D" id="3.30.1360.120">
    <property type="entry name" value="Probable tRNA modification gtpase trme, domain 1"/>
    <property type="match status" value="2"/>
</dbReference>
<evidence type="ECO:0000256" key="1">
    <source>
        <dbReference type="ARBA" id="ARBA00022946"/>
    </source>
</evidence>
<gene>
    <name evidence="3" type="ORF">GGI59_001867</name>
</gene>
<dbReference type="AlphaFoldDB" id="A0A7W8ULH2"/>
<comment type="caution">
    <text evidence="3">The sequence shown here is derived from an EMBL/GenBank/DDBJ whole genome shotgun (WGS) entry which is preliminary data.</text>
</comment>
<dbReference type="PANTHER" id="PTHR22602">
    <property type="entry name" value="TRANSFERASE CAF17, MITOCHONDRIAL-RELATED"/>
    <property type="match status" value="1"/>
</dbReference>
<dbReference type="RefSeq" id="WP_183915133.1">
    <property type="nucleotide sequence ID" value="NZ_JACHBB010000003.1"/>
</dbReference>
<dbReference type="InterPro" id="IPR027266">
    <property type="entry name" value="TrmE/GcvT-like"/>
</dbReference>
<evidence type="ECO:0000313" key="4">
    <source>
        <dbReference type="Proteomes" id="UP000528824"/>
    </source>
</evidence>
<dbReference type="Pfam" id="PF25455">
    <property type="entry name" value="Beta-barrel_CAF17_C"/>
    <property type="match status" value="1"/>
</dbReference>
<dbReference type="GO" id="GO:0016226">
    <property type="term" value="P:iron-sulfur cluster assembly"/>
    <property type="evidence" value="ECO:0007669"/>
    <property type="project" value="TreeGrafter"/>
</dbReference>
<dbReference type="Proteomes" id="UP000528824">
    <property type="component" value="Unassembled WGS sequence"/>
</dbReference>